<evidence type="ECO:0000256" key="5">
    <source>
        <dbReference type="ARBA" id="ARBA00023170"/>
    </source>
</evidence>
<evidence type="ECO:0000256" key="2">
    <source>
        <dbReference type="ARBA" id="ARBA00022475"/>
    </source>
</evidence>
<gene>
    <name evidence="6" type="primary">Or14j1_1</name>
    <name evidence="6" type="ORF">NEOCIN_R08219</name>
</gene>
<dbReference type="GO" id="GO:0005886">
    <property type="term" value="C:plasma membrane"/>
    <property type="evidence" value="ECO:0007669"/>
    <property type="project" value="UniProtKB-SubCell"/>
</dbReference>
<proteinExistence type="predicted"/>
<dbReference type="PANTHER" id="PTHR26452">
    <property type="entry name" value="OLFACTORY RECEPTOR"/>
    <property type="match status" value="1"/>
</dbReference>
<protein>
    <submittedName>
        <fullName evidence="6">O14J1 protein</fullName>
    </submittedName>
</protein>
<keyword evidence="3" id="KW-0716">Sensory transduction</keyword>
<keyword evidence="5" id="KW-0675">Receptor</keyword>
<accession>A0A7K4RGT2</accession>
<evidence type="ECO:0000256" key="1">
    <source>
        <dbReference type="ARBA" id="ARBA00004651"/>
    </source>
</evidence>
<evidence type="ECO:0000313" key="6">
    <source>
        <dbReference type="EMBL" id="NWQ72450.1"/>
    </source>
</evidence>
<sequence>VAVGKALHGTLLGSRACAHMAAAAWATGVLRALLLPDKTFSLSLGQGNALGRFCGIPHTLELSGLGEFGFLVHRKFLAPGCFVPVVVSSVRISRAVLRIPCEQGRHEALSTCLPHPAVVSPLTGTFSHRKTPLLF</sequence>
<keyword evidence="3" id="KW-0552">Olfaction</keyword>
<keyword evidence="2" id="KW-1003">Cell membrane</keyword>
<organism evidence="6 7">
    <name type="scientific">Neopipo cinnamomea</name>
    <dbReference type="NCBI Taxonomy" id="456388"/>
    <lineage>
        <taxon>Eukaryota</taxon>
        <taxon>Metazoa</taxon>
        <taxon>Chordata</taxon>
        <taxon>Craniata</taxon>
        <taxon>Vertebrata</taxon>
        <taxon>Euteleostomi</taxon>
        <taxon>Archelosauria</taxon>
        <taxon>Archosauria</taxon>
        <taxon>Dinosauria</taxon>
        <taxon>Saurischia</taxon>
        <taxon>Theropoda</taxon>
        <taxon>Coelurosauria</taxon>
        <taxon>Aves</taxon>
        <taxon>Neognathae</taxon>
        <taxon>Neoaves</taxon>
        <taxon>Telluraves</taxon>
        <taxon>Australaves</taxon>
        <taxon>Passeriformes</taxon>
        <taxon>Tyrannidae</taxon>
        <taxon>Neopipo</taxon>
    </lineage>
</organism>
<keyword evidence="7" id="KW-1185">Reference proteome</keyword>
<dbReference type="Proteomes" id="UP000556200">
    <property type="component" value="Unassembled WGS sequence"/>
</dbReference>
<keyword evidence="4" id="KW-0807">Transducer</keyword>
<comment type="caution">
    <text evidence="6">The sequence shown here is derived from an EMBL/GenBank/DDBJ whole genome shotgun (WGS) entry which is preliminary data.</text>
</comment>
<evidence type="ECO:0000256" key="4">
    <source>
        <dbReference type="ARBA" id="ARBA00023040"/>
    </source>
</evidence>
<keyword evidence="2" id="KW-0472">Membrane</keyword>
<dbReference type="GO" id="GO:0007608">
    <property type="term" value="P:sensory perception of smell"/>
    <property type="evidence" value="ECO:0007669"/>
    <property type="project" value="UniProtKB-KW"/>
</dbReference>
<comment type="subcellular location">
    <subcellularLocation>
        <location evidence="1">Cell membrane</location>
        <topology evidence="1">Multi-pass membrane protein</topology>
    </subcellularLocation>
</comment>
<dbReference type="AlphaFoldDB" id="A0A7K4RGT2"/>
<feature type="non-terminal residue" evidence="6">
    <location>
        <position position="1"/>
    </location>
</feature>
<name>A0A7K4RGT2_9TYRA</name>
<evidence type="ECO:0000256" key="3">
    <source>
        <dbReference type="ARBA" id="ARBA00022725"/>
    </source>
</evidence>
<evidence type="ECO:0000313" key="7">
    <source>
        <dbReference type="Proteomes" id="UP000556200"/>
    </source>
</evidence>
<dbReference type="EMBL" id="VYZA01005333">
    <property type="protein sequence ID" value="NWQ72450.1"/>
    <property type="molecule type" value="Genomic_DNA"/>
</dbReference>
<feature type="non-terminal residue" evidence="6">
    <location>
        <position position="135"/>
    </location>
</feature>
<reference evidence="6 7" key="1">
    <citation type="submission" date="2019-09" db="EMBL/GenBank/DDBJ databases">
        <title>Bird 10,000 Genomes (B10K) Project - Family phase.</title>
        <authorList>
            <person name="Zhang G."/>
        </authorList>
    </citation>
    <scope>NUCLEOTIDE SEQUENCE [LARGE SCALE GENOMIC DNA]</scope>
    <source>
        <strain evidence="6">B10K-DU-004-15</strain>
        <tissue evidence="6">Mixed tissue sample</tissue>
    </source>
</reference>
<dbReference type="InterPro" id="IPR050516">
    <property type="entry name" value="Olfactory_GPCR"/>
</dbReference>
<keyword evidence="4" id="KW-0297">G-protein coupled receptor</keyword>
<dbReference type="GO" id="GO:0004930">
    <property type="term" value="F:G protein-coupled receptor activity"/>
    <property type="evidence" value="ECO:0007669"/>
    <property type="project" value="UniProtKB-KW"/>
</dbReference>